<dbReference type="InterPro" id="IPR015421">
    <property type="entry name" value="PyrdxlP-dep_Trfase_major"/>
</dbReference>
<protein>
    <recommendedName>
        <fullName evidence="5">Cystathionine gamma-lyase</fullName>
        <ecNumber evidence="4">4.4.1.1</ecNumber>
        <ecNumber evidence="12">4.4.1.2</ecNumber>
    </recommendedName>
    <alternativeName>
        <fullName evidence="14">Cysteine desulfhydrase</fullName>
    </alternativeName>
    <alternativeName>
        <fullName evidence="9">Cysteine-protein sulfhydrase</fullName>
    </alternativeName>
    <alternativeName>
        <fullName evidence="8">Gamma-cystathionase</fullName>
    </alternativeName>
    <alternativeName>
        <fullName evidence="13">Homocysteine desulfhydrase</fullName>
    </alternativeName>
</protein>
<evidence type="ECO:0000313" key="22">
    <source>
        <dbReference type="Proteomes" id="UP000001307"/>
    </source>
</evidence>
<evidence type="ECO:0000256" key="20">
    <source>
        <dbReference type="RuleBase" id="RU362118"/>
    </source>
</evidence>
<dbReference type="Proteomes" id="UP000001307">
    <property type="component" value="Unassembled WGS sequence"/>
</dbReference>
<evidence type="ECO:0000256" key="7">
    <source>
        <dbReference type="ARBA" id="ARBA00023192"/>
    </source>
</evidence>
<evidence type="ECO:0000256" key="18">
    <source>
        <dbReference type="ARBA" id="ARBA00048780"/>
    </source>
</evidence>
<evidence type="ECO:0000313" key="21">
    <source>
        <dbReference type="EMBL" id="CBY18747.1"/>
    </source>
</evidence>
<dbReference type="EC" id="4.4.1.2" evidence="12"/>
<dbReference type="Gene3D" id="3.90.1150.10">
    <property type="entry name" value="Aspartate Aminotransferase, domain 1"/>
    <property type="match status" value="1"/>
</dbReference>
<dbReference type="InterPro" id="IPR015424">
    <property type="entry name" value="PyrdxlP-dep_Trfase"/>
</dbReference>
<reference evidence="21" key="1">
    <citation type="journal article" date="2010" name="Science">
        <title>Plasticity of animal genome architecture unmasked by rapid evolution of a pelagic tunicate.</title>
        <authorList>
            <person name="Denoeud F."/>
            <person name="Henriet S."/>
            <person name="Mungpakdee S."/>
            <person name="Aury J.M."/>
            <person name="Da Silva C."/>
            <person name="Brinkmann H."/>
            <person name="Mikhaleva J."/>
            <person name="Olsen L.C."/>
            <person name="Jubin C."/>
            <person name="Canestro C."/>
            <person name="Bouquet J.M."/>
            <person name="Danks G."/>
            <person name="Poulain J."/>
            <person name="Campsteijn C."/>
            <person name="Adamski M."/>
            <person name="Cross I."/>
            <person name="Yadetie F."/>
            <person name="Muffato M."/>
            <person name="Louis A."/>
            <person name="Butcher S."/>
            <person name="Tsagkogeorga G."/>
            <person name="Konrad A."/>
            <person name="Singh S."/>
            <person name="Jensen M.F."/>
            <person name="Cong E.H."/>
            <person name="Eikeseth-Otteraa H."/>
            <person name="Noel B."/>
            <person name="Anthouard V."/>
            <person name="Porcel B.M."/>
            <person name="Kachouri-Lafond R."/>
            <person name="Nishino A."/>
            <person name="Ugolini M."/>
            <person name="Chourrout P."/>
            <person name="Nishida H."/>
            <person name="Aasland R."/>
            <person name="Huzurbazar S."/>
            <person name="Westhof E."/>
            <person name="Delsuc F."/>
            <person name="Lehrach H."/>
            <person name="Reinhardt R."/>
            <person name="Weissenbach J."/>
            <person name="Roy S.W."/>
            <person name="Artiguenave F."/>
            <person name="Postlethwait J.H."/>
            <person name="Manak J.R."/>
            <person name="Thompson E.M."/>
            <person name="Jaillon O."/>
            <person name="Du Pasquier L."/>
            <person name="Boudinot P."/>
            <person name="Liberles D.A."/>
            <person name="Volff J.N."/>
            <person name="Philippe H."/>
            <person name="Lenhard B."/>
            <person name="Roest Crollius H."/>
            <person name="Wincker P."/>
            <person name="Chourrout D."/>
        </authorList>
    </citation>
    <scope>NUCLEOTIDE SEQUENCE [LARGE SCALE GENOMIC DNA]</scope>
</reference>
<evidence type="ECO:0000256" key="14">
    <source>
        <dbReference type="ARBA" id="ARBA00047211"/>
    </source>
</evidence>
<feature type="modified residue" description="N6-(pyridoxal phosphate)lysine" evidence="19">
    <location>
        <position position="206"/>
    </location>
</feature>
<comment type="pathway">
    <text evidence="2">Amino-acid biosynthesis; L-cysteine biosynthesis; L-cysteine from L-homocysteine and L-serine: step 2/2.</text>
</comment>
<dbReference type="EMBL" id="FN653028">
    <property type="protein sequence ID" value="CBY18747.1"/>
    <property type="molecule type" value="Genomic_DNA"/>
</dbReference>
<dbReference type="GO" id="GO:0030170">
    <property type="term" value="F:pyridoxal phosphate binding"/>
    <property type="evidence" value="ECO:0007669"/>
    <property type="project" value="InterPro"/>
</dbReference>
<accession>E4X7S4</accession>
<keyword evidence="7" id="KW-0028">Amino-acid biosynthesis</keyword>
<dbReference type="GO" id="GO:0005737">
    <property type="term" value="C:cytoplasm"/>
    <property type="evidence" value="ECO:0007669"/>
    <property type="project" value="TreeGrafter"/>
</dbReference>
<dbReference type="PIRSF" id="PIRSF001434">
    <property type="entry name" value="CGS"/>
    <property type="match status" value="1"/>
</dbReference>
<dbReference type="GO" id="GO:0019343">
    <property type="term" value="P:cysteine biosynthetic process via cystathionine"/>
    <property type="evidence" value="ECO:0007669"/>
    <property type="project" value="TreeGrafter"/>
</dbReference>
<dbReference type="GO" id="GO:0047982">
    <property type="term" value="F:homocysteine desulfhydrase activity"/>
    <property type="evidence" value="ECO:0007669"/>
    <property type="project" value="UniProtKB-EC"/>
</dbReference>
<comment type="catalytic activity">
    <reaction evidence="16">
        <text>L,L-cystathionine + H2O = 2-oxobutanoate + L-cysteine + NH4(+)</text>
        <dbReference type="Rhea" id="RHEA:14005"/>
        <dbReference type="ChEBI" id="CHEBI:15377"/>
        <dbReference type="ChEBI" id="CHEBI:16763"/>
        <dbReference type="ChEBI" id="CHEBI:28938"/>
        <dbReference type="ChEBI" id="CHEBI:35235"/>
        <dbReference type="ChEBI" id="CHEBI:58161"/>
        <dbReference type="EC" id="4.4.1.1"/>
    </reaction>
    <physiologicalReaction direction="left-to-right" evidence="16">
        <dbReference type="Rhea" id="RHEA:14006"/>
    </physiologicalReaction>
</comment>
<dbReference type="PANTHER" id="PTHR11808:SF15">
    <property type="entry name" value="CYSTATHIONINE GAMMA-LYASE"/>
    <property type="match status" value="1"/>
</dbReference>
<evidence type="ECO:0000256" key="5">
    <source>
        <dbReference type="ARBA" id="ARBA00017343"/>
    </source>
</evidence>
<dbReference type="PANTHER" id="PTHR11808">
    <property type="entry name" value="TRANS-SULFURATION ENZYME FAMILY MEMBER"/>
    <property type="match status" value="1"/>
</dbReference>
<dbReference type="GO" id="GO:0019346">
    <property type="term" value="P:transsulfuration"/>
    <property type="evidence" value="ECO:0007669"/>
    <property type="project" value="InterPro"/>
</dbReference>
<evidence type="ECO:0000256" key="16">
    <source>
        <dbReference type="ARBA" id="ARBA00047477"/>
    </source>
</evidence>
<comment type="catalytic activity">
    <reaction evidence="10">
        <text>L-homoserine = 2-oxobutanoate + NH4(+)</text>
        <dbReference type="Rhea" id="RHEA:24923"/>
        <dbReference type="ChEBI" id="CHEBI:16763"/>
        <dbReference type="ChEBI" id="CHEBI:28938"/>
        <dbReference type="ChEBI" id="CHEBI:57476"/>
        <dbReference type="EC" id="4.4.1.1"/>
    </reaction>
    <physiologicalReaction direction="left-to-right" evidence="10">
        <dbReference type="Rhea" id="RHEA:24924"/>
    </physiologicalReaction>
</comment>
<dbReference type="FunCoup" id="E4X7S4">
    <property type="interactions" value="2"/>
</dbReference>
<keyword evidence="7" id="KW-0198">Cysteine biosynthesis</keyword>
<proteinExistence type="inferred from homology"/>
<dbReference type="AlphaFoldDB" id="E4X7S4"/>
<dbReference type="PROSITE" id="PS00868">
    <property type="entry name" value="CYS_MET_METAB_PP"/>
    <property type="match status" value="1"/>
</dbReference>
<evidence type="ECO:0000256" key="10">
    <source>
        <dbReference type="ARBA" id="ARBA00045076"/>
    </source>
</evidence>
<dbReference type="FunFam" id="3.90.1150.10:FF:000033">
    <property type="entry name" value="Cystathionine gamma-synthase"/>
    <property type="match status" value="1"/>
</dbReference>
<dbReference type="OrthoDB" id="3512640at2759"/>
<evidence type="ECO:0000256" key="4">
    <source>
        <dbReference type="ARBA" id="ARBA00012085"/>
    </source>
</evidence>
<dbReference type="CDD" id="cd00614">
    <property type="entry name" value="CGS_like"/>
    <property type="match status" value="1"/>
</dbReference>
<comment type="subunit">
    <text evidence="11">Homotetramer. Interacts with CALM in a calcium-dependent manner.</text>
</comment>
<evidence type="ECO:0000256" key="3">
    <source>
        <dbReference type="ARBA" id="ARBA00009077"/>
    </source>
</evidence>
<dbReference type="UniPathway" id="UPA00136">
    <property type="reaction ID" value="UER00202"/>
</dbReference>
<evidence type="ECO:0000256" key="6">
    <source>
        <dbReference type="ARBA" id="ARBA00022898"/>
    </source>
</evidence>
<keyword evidence="22" id="KW-1185">Reference proteome</keyword>
<evidence type="ECO:0000256" key="2">
    <source>
        <dbReference type="ARBA" id="ARBA00005038"/>
    </source>
</evidence>
<dbReference type="InterPro" id="IPR015422">
    <property type="entry name" value="PyrdxlP-dep_Trfase_small"/>
</dbReference>
<evidence type="ECO:0000256" key="13">
    <source>
        <dbReference type="ARBA" id="ARBA00047199"/>
    </source>
</evidence>
<dbReference type="EC" id="4.4.1.1" evidence="4"/>
<comment type="cofactor">
    <cofactor evidence="1 20">
        <name>pyridoxal 5'-phosphate</name>
        <dbReference type="ChEBI" id="CHEBI:597326"/>
    </cofactor>
</comment>
<comment type="similarity">
    <text evidence="3 20">Belongs to the trans-sulfuration enzymes family.</text>
</comment>
<evidence type="ECO:0000256" key="11">
    <source>
        <dbReference type="ARBA" id="ARBA00046537"/>
    </source>
</evidence>
<dbReference type="SUPFAM" id="SSF53383">
    <property type="entry name" value="PLP-dependent transferases"/>
    <property type="match status" value="1"/>
</dbReference>
<evidence type="ECO:0000256" key="1">
    <source>
        <dbReference type="ARBA" id="ARBA00001933"/>
    </source>
</evidence>
<dbReference type="GO" id="GO:0004123">
    <property type="term" value="F:cystathionine gamma-lyase activity"/>
    <property type="evidence" value="ECO:0007669"/>
    <property type="project" value="TreeGrafter"/>
</dbReference>
<dbReference type="InParanoid" id="E4X7S4"/>
<evidence type="ECO:0000256" key="12">
    <source>
        <dbReference type="ARBA" id="ARBA00047175"/>
    </source>
</evidence>
<dbReference type="Gene3D" id="3.40.640.10">
    <property type="entry name" value="Type I PLP-dependent aspartate aminotransferase-like (Major domain)"/>
    <property type="match status" value="1"/>
</dbReference>
<evidence type="ECO:0000256" key="15">
    <source>
        <dbReference type="ARBA" id="ARBA00047376"/>
    </source>
</evidence>
<dbReference type="FunFam" id="3.40.640.10:FF:000009">
    <property type="entry name" value="Cystathionine gamma-synthase homolog"/>
    <property type="match status" value="1"/>
</dbReference>
<organism evidence="21">
    <name type="scientific">Oikopleura dioica</name>
    <name type="common">Tunicate</name>
    <dbReference type="NCBI Taxonomy" id="34765"/>
    <lineage>
        <taxon>Eukaryota</taxon>
        <taxon>Metazoa</taxon>
        <taxon>Chordata</taxon>
        <taxon>Tunicata</taxon>
        <taxon>Appendicularia</taxon>
        <taxon>Copelata</taxon>
        <taxon>Oikopleuridae</taxon>
        <taxon>Oikopleura</taxon>
    </lineage>
</organism>
<comment type="catalytic activity">
    <reaction evidence="18">
        <text>L-homocysteine + H2O = 2-oxobutanoate + hydrogen sulfide + NH4(+) + H(+)</text>
        <dbReference type="Rhea" id="RHEA:14501"/>
        <dbReference type="ChEBI" id="CHEBI:15377"/>
        <dbReference type="ChEBI" id="CHEBI:15378"/>
        <dbReference type="ChEBI" id="CHEBI:16763"/>
        <dbReference type="ChEBI" id="CHEBI:28938"/>
        <dbReference type="ChEBI" id="CHEBI:29919"/>
        <dbReference type="ChEBI" id="CHEBI:58199"/>
        <dbReference type="EC" id="4.4.1.2"/>
    </reaction>
    <physiologicalReaction direction="left-to-right" evidence="18">
        <dbReference type="Rhea" id="RHEA:14502"/>
    </physiologicalReaction>
</comment>
<dbReference type="GO" id="GO:0009086">
    <property type="term" value="P:methionine biosynthetic process"/>
    <property type="evidence" value="ECO:0007669"/>
    <property type="project" value="UniProtKB-ARBA"/>
</dbReference>
<dbReference type="Pfam" id="PF01053">
    <property type="entry name" value="Cys_Met_Meta_PP"/>
    <property type="match status" value="1"/>
</dbReference>
<evidence type="ECO:0000256" key="8">
    <source>
        <dbReference type="ARBA" id="ARBA00029853"/>
    </source>
</evidence>
<keyword evidence="6 19" id="KW-0663">Pyridoxal phosphate</keyword>
<comment type="catalytic activity">
    <reaction evidence="15">
        <text>L-cysteine + H2O = hydrogen sulfide + pyruvate + NH4(+) + H(+)</text>
        <dbReference type="Rhea" id="RHEA:24931"/>
        <dbReference type="ChEBI" id="CHEBI:15361"/>
        <dbReference type="ChEBI" id="CHEBI:15377"/>
        <dbReference type="ChEBI" id="CHEBI:15378"/>
        <dbReference type="ChEBI" id="CHEBI:28938"/>
        <dbReference type="ChEBI" id="CHEBI:29919"/>
        <dbReference type="ChEBI" id="CHEBI:35235"/>
        <dbReference type="EC" id="4.4.1.1"/>
    </reaction>
    <physiologicalReaction direction="left-to-right" evidence="15">
        <dbReference type="Rhea" id="RHEA:24932"/>
    </physiologicalReaction>
</comment>
<dbReference type="InterPro" id="IPR000277">
    <property type="entry name" value="Cys/Met-Metab_PyrdxlP-dep_enz"/>
</dbReference>
<evidence type="ECO:0000256" key="19">
    <source>
        <dbReference type="PIRSR" id="PIRSR001434-2"/>
    </source>
</evidence>
<comment type="catalytic activity">
    <reaction evidence="17">
        <text>L-selenocystathionine + H2O = L-selenocysteine + 2-oxobutanoate + NH4(+)</text>
        <dbReference type="Rhea" id="RHEA:31151"/>
        <dbReference type="ChEBI" id="CHEBI:15377"/>
        <dbReference type="ChEBI" id="CHEBI:16763"/>
        <dbReference type="ChEBI" id="CHEBI:28938"/>
        <dbReference type="ChEBI" id="CHEBI:57843"/>
        <dbReference type="ChEBI" id="CHEBI:62226"/>
    </reaction>
    <physiologicalReaction direction="left-to-right" evidence="17">
        <dbReference type="Rhea" id="RHEA:31152"/>
    </physiologicalReaction>
</comment>
<dbReference type="InterPro" id="IPR054542">
    <property type="entry name" value="Cys_met_metab_PP"/>
</dbReference>
<sequence length="416" mass="45733">MSKFSFETDVIHGGFAPDKSNFFSVSAPITMSSTYKMADIGIPDLTNGTYIYSRLGNPTREALEKSIAKVENAKHGFAFASGMAAITACVQFLAKSGDHVICGDDVYGGTNWYFSNIAKQNGLNVEMLDLRDISGLTKKVNNKTKIVLFETVTNPLIKVNDVSTIAKAVHEINKDCLVIIDNTFLTPWNMRPLEHGADVVLHSATKYINGHSDCVCGLVATSNDSVRDALFGAQVYLGGVPSPFDSFLVSRGMKTLHLRMPRHYENALKIAKWLQTNEKIEKIWYPGLESHEGYEVLKKLSRTAGGLLTFTIKGSEEQARRFLQSTKLISLAVSLGGYESLAQHPYSMTHANVTEEHKKKIGITKNMIRLSVGLENVDDLINDIENAINIAVSDEHDMKKTITVPPVVEKCATAGN</sequence>
<gene>
    <name evidence="21" type="ORF">GSOID_T00003613001</name>
</gene>
<name>E4X7S4_OIKDI</name>
<evidence type="ECO:0000256" key="17">
    <source>
        <dbReference type="ARBA" id="ARBA00048625"/>
    </source>
</evidence>
<evidence type="ECO:0000256" key="9">
    <source>
        <dbReference type="ARBA" id="ARBA00031772"/>
    </source>
</evidence>